<dbReference type="AlphaFoldDB" id="A0A6A4JGQ9"/>
<dbReference type="EMBL" id="WIXP02000011">
    <property type="protein sequence ID" value="KAF6202712.1"/>
    <property type="molecule type" value="Genomic_DNA"/>
</dbReference>
<reference evidence="1" key="1">
    <citation type="journal article" date="2021" name="Mol. Ecol. Resour.">
        <title>Apolygus lucorum genome provides insights into omnivorousness and mesophyll feeding.</title>
        <authorList>
            <person name="Liu Y."/>
            <person name="Liu H."/>
            <person name="Wang H."/>
            <person name="Huang T."/>
            <person name="Liu B."/>
            <person name="Yang B."/>
            <person name="Yin L."/>
            <person name="Li B."/>
            <person name="Zhang Y."/>
            <person name="Zhang S."/>
            <person name="Jiang F."/>
            <person name="Zhang X."/>
            <person name="Ren Y."/>
            <person name="Wang B."/>
            <person name="Wang S."/>
            <person name="Lu Y."/>
            <person name="Wu K."/>
            <person name="Fan W."/>
            <person name="Wang G."/>
        </authorList>
    </citation>
    <scope>NUCLEOTIDE SEQUENCE</scope>
    <source>
        <strain evidence="1">12Hb</strain>
    </source>
</reference>
<organism evidence="1 2">
    <name type="scientific">Apolygus lucorum</name>
    <name type="common">Small green plant bug</name>
    <name type="synonym">Lygocoris lucorum</name>
    <dbReference type="NCBI Taxonomy" id="248454"/>
    <lineage>
        <taxon>Eukaryota</taxon>
        <taxon>Metazoa</taxon>
        <taxon>Ecdysozoa</taxon>
        <taxon>Arthropoda</taxon>
        <taxon>Hexapoda</taxon>
        <taxon>Insecta</taxon>
        <taxon>Pterygota</taxon>
        <taxon>Neoptera</taxon>
        <taxon>Paraneoptera</taxon>
        <taxon>Hemiptera</taxon>
        <taxon>Heteroptera</taxon>
        <taxon>Panheteroptera</taxon>
        <taxon>Cimicomorpha</taxon>
        <taxon>Miridae</taxon>
        <taxon>Mirini</taxon>
        <taxon>Apolygus</taxon>
    </lineage>
</organism>
<evidence type="ECO:0000313" key="1">
    <source>
        <dbReference type="EMBL" id="KAF6202712.1"/>
    </source>
</evidence>
<accession>A0A6A4JGQ9</accession>
<comment type="caution">
    <text evidence="1">The sequence shown here is derived from an EMBL/GenBank/DDBJ whole genome shotgun (WGS) entry which is preliminary data.</text>
</comment>
<proteinExistence type="predicted"/>
<dbReference type="Proteomes" id="UP000466442">
    <property type="component" value="Unassembled WGS sequence"/>
</dbReference>
<gene>
    <name evidence="1" type="ORF">GE061_003114</name>
</gene>
<protein>
    <submittedName>
        <fullName evidence="1">Uncharacterized protein</fullName>
    </submittedName>
</protein>
<evidence type="ECO:0000313" key="2">
    <source>
        <dbReference type="Proteomes" id="UP000466442"/>
    </source>
</evidence>
<sequence length="157" mass="17501">MILSVVAIGVLSCFSAVFADPPNRSFLIREVQSLRQLSSDVVDHINTTSEAQIDTKLKAVDACWTMKTAEFQKEIQKMYDDQLSQILLQLTNLKRNLPNMNDDQISKLATQLFVQTDGLFEQAEDAIGAFNQKVKIVHREVLKLNTLDCGSGPVSNS</sequence>
<name>A0A6A4JGQ9_APOLU</name>
<keyword evidence="2" id="KW-1185">Reference proteome</keyword>